<dbReference type="Gene3D" id="1.10.630.10">
    <property type="entry name" value="Cytochrome P450"/>
    <property type="match status" value="1"/>
</dbReference>
<dbReference type="CDD" id="cd11062">
    <property type="entry name" value="CYP58-like"/>
    <property type="match status" value="1"/>
</dbReference>
<feature type="transmembrane region" description="Helical" evidence="8">
    <location>
        <begin position="45"/>
        <end position="62"/>
    </location>
</feature>
<name>A0A401KR80_ASPAW</name>
<evidence type="ECO:0000256" key="1">
    <source>
        <dbReference type="ARBA" id="ARBA00001971"/>
    </source>
</evidence>
<evidence type="ECO:0000313" key="10">
    <source>
        <dbReference type="Proteomes" id="UP000286921"/>
    </source>
</evidence>
<dbReference type="InterPro" id="IPR001128">
    <property type="entry name" value="Cyt_P450"/>
</dbReference>
<keyword evidence="7 9" id="KW-0503">Monooxygenase</keyword>
<evidence type="ECO:0000256" key="2">
    <source>
        <dbReference type="ARBA" id="ARBA00010617"/>
    </source>
</evidence>
<protein>
    <submittedName>
        <fullName evidence="9">Probable sterigmatocystin biosynthesis P450 monooxygenase stcF</fullName>
    </submittedName>
</protein>
<keyword evidence="4 7" id="KW-0560">Oxidoreductase</keyword>
<dbReference type="AlphaFoldDB" id="A0A401KR80"/>
<evidence type="ECO:0000313" key="9">
    <source>
        <dbReference type="EMBL" id="GCB21808.1"/>
    </source>
</evidence>
<comment type="caution">
    <text evidence="9">The sequence shown here is derived from an EMBL/GenBank/DDBJ whole genome shotgun (WGS) entry which is preliminary data.</text>
</comment>
<comment type="cofactor">
    <cofactor evidence="1 6">
        <name>heme</name>
        <dbReference type="ChEBI" id="CHEBI:30413"/>
    </cofactor>
</comment>
<keyword evidence="6 7" id="KW-0349">Heme</keyword>
<sequence length="532" mass="58772">MSLVDPYTRSGSLWEALGLLALVTAVSIVTYRLYLHPLRHIPGPLLGRTSSLFLYTISYLGIEGRVLRHYHRKYQTDVLRIAPDSVSISDPTAIRPIYIAGGGFAKDQRYRNFNLGEVVTIFSSLDTDYRDVRAKAVAPLFSPSRLHVACAPGGIIHRSVTEFVAQLQAFRADCQAHTQQHDGGSSSTTTKLDILDLCARLSLDVVTGYLLTEPYGGLTEHAHLPLTQRRATKLSINPFIFAIVGFSRFSLLPHWLFGILYALSQRLHFSEAVGECMGRMNVFAQRLVQRTAATTAPVPRMDSYQARLLAAGIDPAEVSIQCQAIVFAGADSTAVKLATILFHLVRNPQWAQRVREELLSVSGGSDHNNTDTNAAVVVDQQALPVLRAVIKEGLRLGMANPTRMTRVVPEQGLRVGQVWVPPGTIVGVAPYVVHHDPTVFVDPFSFRPERWLPEGEEKGLKTPLMDRSLLMFGVGARACIGKNLAMQQLLESVKAVVESQVLEGARTVQERIELVEWFNAEIKGHVLEVEWA</sequence>
<evidence type="ECO:0000256" key="8">
    <source>
        <dbReference type="SAM" id="Phobius"/>
    </source>
</evidence>
<proteinExistence type="inferred from homology"/>
<dbReference type="GO" id="GO:0020037">
    <property type="term" value="F:heme binding"/>
    <property type="evidence" value="ECO:0007669"/>
    <property type="project" value="InterPro"/>
</dbReference>
<evidence type="ECO:0000256" key="5">
    <source>
        <dbReference type="ARBA" id="ARBA00023004"/>
    </source>
</evidence>
<keyword evidence="8" id="KW-0812">Transmembrane</keyword>
<dbReference type="PRINTS" id="PR00463">
    <property type="entry name" value="EP450I"/>
</dbReference>
<organism evidence="9 10">
    <name type="scientific">Aspergillus awamori</name>
    <name type="common">Black koji mold</name>
    <dbReference type="NCBI Taxonomy" id="105351"/>
    <lineage>
        <taxon>Eukaryota</taxon>
        <taxon>Fungi</taxon>
        <taxon>Dikarya</taxon>
        <taxon>Ascomycota</taxon>
        <taxon>Pezizomycotina</taxon>
        <taxon>Eurotiomycetes</taxon>
        <taxon>Eurotiomycetidae</taxon>
        <taxon>Eurotiales</taxon>
        <taxon>Aspergillaceae</taxon>
        <taxon>Aspergillus</taxon>
    </lineage>
</organism>
<dbReference type="GO" id="GO:0005506">
    <property type="term" value="F:iron ion binding"/>
    <property type="evidence" value="ECO:0007669"/>
    <property type="project" value="InterPro"/>
</dbReference>
<reference evidence="9 10" key="1">
    <citation type="submission" date="2016-09" db="EMBL/GenBank/DDBJ databases">
        <title>Aspergillus awamori IFM 58123T.</title>
        <authorList>
            <person name="Kusuya Y."/>
            <person name="Shimizu M."/>
            <person name="Takahashi H."/>
            <person name="Yaguchi T."/>
        </authorList>
    </citation>
    <scope>NUCLEOTIDE SEQUENCE [LARGE SCALE GENOMIC DNA]</scope>
    <source>
        <strain evidence="9 10">IFM 58123</strain>
    </source>
</reference>
<dbReference type="InterPro" id="IPR017972">
    <property type="entry name" value="Cyt_P450_CS"/>
</dbReference>
<feature type="binding site" description="axial binding residue" evidence="6">
    <location>
        <position position="479"/>
    </location>
    <ligand>
        <name>heme</name>
        <dbReference type="ChEBI" id="CHEBI:30413"/>
    </ligand>
    <ligandPart>
        <name>Fe</name>
        <dbReference type="ChEBI" id="CHEBI:18248"/>
    </ligandPart>
</feature>
<dbReference type="Pfam" id="PF00067">
    <property type="entry name" value="p450"/>
    <property type="match status" value="1"/>
</dbReference>
<dbReference type="InterPro" id="IPR036396">
    <property type="entry name" value="Cyt_P450_sf"/>
</dbReference>
<evidence type="ECO:0000256" key="7">
    <source>
        <dbReference type="RuleBase" id="RU000461"/>
    </source>
</evidence>
<dbReference type="PANTHER" id="PTHR24305:SF156">
    <property type="entry name" value="P450, PUTATIVE (EUROFUNG)-RELATED"/>
    <property type="match status" value="1"/>
</dbReference>
<dbReference type="Proteomes" id="UP000286921">
    <property type="component" value="Unassembled WGS sequence"/>
</dbReference>
<dbReference type="GO" id="GO:0004497">
    <property type="term" value="F:monooxygenase activity"/>
    <property type="evidence" value="ECO:0007669"/>
    <property type="project" value="UniProtKB-KW"/>
</dbReference>
<dbReference type="PRINTS" id="PR00385">
    <property type="entry name" value="P450"/>
</dbReference>
<keyword evidence="8" id="KW-0472">Membrane</keyword>
<feature type="transmembrane region" description="Helical" evidence="8">
    <location>
        <begin position="239"/>
        <end position="263"/>
    </location>
</feature>
<keyword evidence="10" id="KW-1185">Reference proteome</keyword>
<dbReference type="STRING" id="105351.A0A401KR80"/>
<feature type="transmembrane region" description="Helical" evidence="8">
    <location>
        <begin position="12"/>
        <end position="33"/>
    </location>
</feature>
<dbReference type="EMBL" id="BDHI01000014">
    <property type="protein sequence ID" value="GCB21808.1"/>
    <property type="molecule type" value="Genomic_DNA"/>
</dbReference>
<comment type="similarity">
    <text evidence="2 7">Belongs to the cytochrome P450 family.</text>
</comment>
<keyword evidence="8" id="KW-1133">Transmembrane helix</keyword>
<dbReference type="InterPro" id="IPR002401">
    <property type="entry name" value="Cyt_P450_E_grp-I"/>
</dbReference>
<dbReference type="SUPFAM" id="SSF48264">
    <property type="entry name" value="Cytochrome P450"/>
    <property type="match status" value="1"/>
</dbReference>
<evidence type="ECO:0000256" key="3">
    <source>
        <dbReference type="ARBA" id="ARBA00022723"/>
    </source>
</evidence>
<dbReference type="PANTHER" id="PTHR24305">
    <property type="entry name" value="CYTOCHROME P450"/>
    <property type="match status" value="1"/>
</dbReference>
<dbReference type="GO" id="GO:0016705">
    <property type="term" value="F:oxidoreductase activity, acting on paired donors, with incorporation or reduction of molecular oxygen"/>
    <property type="evidence" value="ECO:0007669"/>
    <property type="project" value="InterPro"/>
</dbReference>
<accession>A0A401KR80</accession>
<evidence type="ECO:0000256" key="4">
    <source>
        <dbReference type="ARBA" id="ARBA00023002"/>
    </source>
</evidence>
<dbReference type="PROSITE" id="PS00086">
    <property type="entry name" value="CYTOCHROME_P450"/>
    <property type="match status" value="1"/>
</dbReference>
<keyword evidence="3 6" id="KW-0479">Metal-binding</keyword>
<dbReference type="InterPro" id="IPR050121">
    <property type="entry name" value="Cytochrome_P450_monoxygenase"/>
</dbReference>
<keyword evidence="5 6" id="KW-0408">Iron</keyword>
<gene>
    <name evidence="9" type="ORF">AAWM_04693</name>
</gene>
<evidence type="ECO:0000256" key="6">
    <source>
        <dbReference type="PIRSR" id="PIRSR602401-1"/>
    </source>
</evidence>